<dbReference type="InterPro" id="IPR009003">
    <property type="entry name" value="Peptidase_S1_PA"/>
</dbReference>
<dbReference type="EMBL" id="AFYH01015319">
    <property type="status" value="NOT_ANNOTATED_CDS"/>
    <property type="molecule type" value="Genomic_DNA"/>
</dbReference>
<accession>H3BG42</accession>
<dbReference type="SMART" id="SM00020">
    <property type="entry name" value="Tryp_SPc"/>
    <property type="match status" value="1"/>
</dbReference>
<dbReference type="Proteomes" id="UP000008672">
    <property type="component" value="Unassembled WGS sequence"/>
</dbReference>
<dbReference type="InterPro" id="IPR018114">
    <property type="entry name" value="TRYPSIN_HIS"/>
</dbReference>
<keyword evidence="2 6" id="KW-0645">Protease</keyword>
<dbReference type="InParanoid" id="H3BG42"/>
<gene>
    <name evidence="9" type="primary">LOC102363265</name>
</gene>
<dbReference type="InterPro" id="IPR050127">
    <property type="entry name" value="Serine_Proteases_S1"/>
</dbReference>
<dbReference type="PROSITE" id="PS00135">
    <property type="entry name" value="TRYPSIN_SER"/>
    <property type="match status" value="1"/>
</dbReference>
<dbReference type="PROSITE" id="PS00134">
    <property type="entry name" value="TRYPSIN_HIS"/>
    <property type="match status" value="1"/>
</dbReference>
<dbReference type="InterPro" id="IPR001314">
    <property type="entry name" value="Peptidase_S1A"/>
</dbReference>
<organism evidence="9 10">
    <name type="scientific">Latimeria chalumnae</name>
    <name type="common">Coelacanth</name>
    <dbReference type="NCBI Taxonomy" id="7897"/>
    <lineage>
        <taxon>Eukaryota</taxon>
        <taxon>Metazoa</taxon>
        <taxon>Chordata</taxon>
        <taxon>Craniata</taxon>
        <taxon>Vertebrata</taxon>
        <taxon>Euteleostomi</taxon>
        <taxon>Coelacanthiformes</taxon>
        <taxon>Coelacanthidae</taxon>
        <taxon>Latimeria</taxon>
    </lineage>
</organism>
<dbReference type="AlphaFoldDB" id="H3BG42"/>
<dbReference type="HOGENOM" id="CLU_006842_7_0_1"/>
<comment type="similarity">
    <text evidence="1">Belongs to the peptidase S1 family.</text>
</comment>
<dbReference type="InterPro" id="IPR001254">
    <property type="entry name" value="Trypsin_dom"/>
</dbReference>
<dbReference type="SUPFAM" id="SSF50494">
    <property type="entry name" value="Trypsin-like serine proteases"/>
    <property type="match status" value="1"/>
</dbReference>
<dbReference type="Pfam" id="PF00089">
    <property type="entry name" value="Trypsin"/>
    <property type="match status" value="1"/>
</dbReference>
<dbReference type="GeneTree" id="ENSGT01050000244971"/>
<dbReference type="FunFam" id="2.40.10.10:FF:000077">
    <property type="entry name" value="Predicted protein"/>
    <property type="match status" value="1"/>
</dbReference>
<feature type="signal peptide" evidence="7">
    <location>
        <begin position="1"/>
        <end position="24"/>
    </location>
</feature>
<dbReference type="PROSITE" id="PS50240">
    <property type="entry name" value="TRYPSIN_DOM"/>
    <property type="match status" value="1"/>
</dbReference>
<dbReference type="GO" id="GO:0005615">
    <property type="term" value="C:extracellular space"/>
    <property type="evidence" value="ECO:0007669"/>
    <property type="project" value="TreeGrafter"/>
</dbReference>
<dbReference type="PRINTS" id="PR00722">
    <property type="entry name" value="CHYMOTRYPSIN"/>
</dbReference>
<dbReference type="PANTHER" id="PTHR24264:SF58">
    <property type="entry name" value="SI:DKEY-33M11.8-RELATED"/>
    <property type="match status" value="1"/>
</dbReference>
<keyword evidence="3 6" id="KW-0378">Hydrolase</keyword>
<dbReference type="InterPro" id="IPR043504">
    <property type="entry name" value="Peptidase_S1_PA_chymotrypsin"/>
</dbReference>
<evidence type="ECO:0000259" key="8">
    <source>
        <dbReference type="PROSITE" id="PS50240"/>
    </source>
</evidence>
<reference evidence="9" key="3">
    <citation type="submission" date="2025-09" db="UniProtKB">
        <authorList>
            <consortium name="Ensembl"/>
        </authorList>
    </citation>
    <scope>IDENTIFICATION</scope>
</reference>
<evidence type="ECO:0000256" key="4">
    <source>
        <dbReference type="ARBA" id="ARBA00022825"/>
    </source>
</evidence>
<dbReference type="GO" id="GO:0004252">
    <property type="term" value="F:serine-type endopeptidase activity"/>
    <property type="evidence" value="ECO:0007669"/>
    <property type="project" value="InterPro"/>
</dbReference>
<evidence type="ECO:0000256" key="6">
    <source>
        <dbReference type="RuleBase" id="RU363034"/>
    </source>
</evidence>
<feature type="chain" id="PRO_5003580808" evidence="7">
    <location>
        <begin position="25"/>
        <end position="256"/>
    </location>
</feature>
<keyword evidence="5" id="KW-1015">Disulfide bond</keyword>
<evidence type="ECO:0000313" key="9">
    <source>
        <dbReference type="Ensembl" id="ENSLACP00000020863.1"/>
    </source>
</evidence>
<protein>
    <submittedName>
        <fullName evidence="9">Si:dkey-33m11.8</fullName>
    </submittedName>
</protein>
<dbReference type="eggNOG" id="KOG3627">
    <property type="taxonomic scope" value="Eukaryota"/>
</dbReference>
<evidence type="ECO:0000313" key="10">
    <source>
        <dbReference type="Proteomes" id="UP000008672"/>
    </source>
</evidence>
<dbReference type="GO" id="GO:0006508">
    <property type="term" value="P:proteolysis"/>
    <property type="evidence" value="ECO:0007669"/>
    <property type="project" value="UniProtKB-KW"/>
</dbReference>
<dbReference type="CDD" id="cd00190">
    <property type="entry name" value="Tryp_SPc"/>
    <property type="match status" value="1"/>
</dbReference>
<evidence type="ECO:0000256" key="7">
    <source>
        <dbReference type="SAM" id="SignalP"/>
    </source>
</evidence>
<keyword evidence="4 6" id="KW-0720">Serine protease</keyword>
<keyword evidence="10" id="KW-1185">Reference proteome</keyword>
<dbReference type="STRING" id="7897.ENSLACP00000020863"/>
<evidence type="ECO:0000256" key="3">
    <source>
        <dbReference type="ARBA" id="ARBA00022801"/>
    </source>
</evidence>
<dbReference type="PANTHER" id="PTHR24264">
    <property type="entry name" value="TRYPSIN-RELATED"/>
    <property type="match status" value="1"/>
</dbReference>
<dbReference type="Ensembl" id="ENSLACT00000021003.1">
    <property type="protein sequence ID" value="ENSLACP00000020863.1"/>
    <property type="gene ID" value="ENSLACG00000018329.1"/>
</dbReference>
<evidence type="ECO:0000256" key="1">
    <source>
        <dbReference type="ARBA" id="ARBA00007664"/>
    </source>
</evidence>
<proteinExistence type="inferred from homology"/>
<name>H3BG42_LATCH</name>
<evidence type="ECO:0000256" key="2">
    <source>
        <dbReference type="ARBA" id="ARBA00022670"/>
    </source>
</evidence>
<reference evidence="10" key="1">
    <citation type="submission" date="2011-08" db="EMBL/GenBank/DDBJ databases">
        <title>The draft genome of Latimeria chalumnae.</title>
        <authorList>
            <person name="Di Palma F."/>
            <person name="Alfoldi J."/>
            <person name="Johnson J."/>
            <person name="Berlin A."/>
            <person name="Gnerre S."/>
            <person name="Jaffe D."/>
            <person name="MacCallum I."/>
            <person name="Young S."/>
            <person name="Walker B.J."/>
            <person name="Lander E."/>
            <person name="Lindblad-Toh K."/>
        </authorList>
    </citation>
    <scope>NUCLEOTIDE SEQUENCE [LARGE SCALE GENOMIC DNA]</scope>
    <source>
        <strain evidence="10">Wild caught</strain>
    </source>
</reference>
<feature type="domain" description="Peptidase S1" evidence="8">
    <location>
        <begin position="30"/>
        <end position="254"/>
    </location>
</feature>
<evidence type="ECO:0000256" key="5">
    <source>
        <dbReference type="ARBA" id="ARBA00023157"/>
    </source>
</evidence>
<keyword evidence="7" id="KW-0732">Signal</keyword>
<dbReference type="Gene3D" id="2.40.10.10">
    <property type="entry name" value="Trypsin-like serine proteases"/>
    <property type="match status" value="3"/>
</dbReference>
<sequence>VHCTLLSLCACFIKCFLFFPSVSSNPFDRIIGGQEVTPYSLKYQVSLQSLYGFSFCGGSLIHSRWILTAAHCHVPLFFMKAVIGEHSLDTDEGYEQTFRIVRYVIHPRFESWTLNNDIMLLKLNRPARLNAYVGTVQLPKYRSELQDDEECVVSGWGVTDIYRYSLSNTLQAATISVIPVNECNSKYGGKITKGMFCAAKTGKDSCQGDSGGPLVCNGVLEGIVSWGRSCGDERFPGVYTKVSVYRPWIDYYLYYF</sequence>
<reference evidence="9" key="2">
    <citation type="submission" date="2025-08" db="UniProtKB">
        <authorList>
            <consortium name="Ensembl"/>
        </authorList>
    </citation>
    <scope>IDENTIFICATION</scope>
</reference>
<dbReference type="InterPro" id="IPR033116">
    <property type="entry name" value="TRYPSIN_SER"/>
</dbReference>